<accession>A0AAW9RZW0</accession>
<name>A0AAW9RZW0_9HYPH</name>
<dbReference type="Pfam" id="PF01035">
    <property type="entry name" value="DNA_binding_1"/>
    <property type="match status" value="1"/>
</dbReference>
<keyword evidence="6" id="KW-0227">DNA damage</keyword>
<feature type="region of interest" description="Disordered" evidence="11">
    <location>
        <begin position="1"/>
        <end position="21"/>
    </location>
</feature>
<dbReference type="InterPro" id="IPR014048">
    <property type="entry name" value="MethylDNA_cys_MeTrfase_DNA-bd"/>
</dbReference>
<dbReference type="GO" id="GO:0003700">
    <property type="term" value="F:DNA-binding transcription factor activity"/>
    <property type="evidence" value="ECO:0007669"/>
    <property type="project" value="InterPro"/>
</dbReference>
<dbReference type="AlphaFoldDB" id="A0AAW9RZW0"/>
<dbReference type="GO" id="GO:0032259">
    <property type="term" value="P:methylation"/>
    <property type="evidence" value="ECO:0007669"/>
    <property type="project" value="UniProtKB-KW"/>
</dbReference>
<dbReference type="PANTHER" id="PTHR10815">
    <property type="entry name" value="METHYLATED-DNA--PROTEIN-CYSTEINE METHYLTRANSFERASE"/>
    <property type="match status" value="1"/>
</dbReference>
<evidence type="ECO:0000256" key="4">
    <source>
        <dbReference type="ARBA" id="ARBA00022603"/>
    </source>
</evidence>
<dbReference type="EC" id="2.1.1.63" evidence="3"/>
<dbReference type="Gene3D" id="1.10.10.10">
    <property type="entry name" value="Winged helix-like DNA-binding domain superfamily/Winged helix DNA-binding domain"/>
    <property type="match status" value="1"/>
</dbReference>
<dbReference type="PANTHER" id="PTHR10815:SF13">
    <property type="entry name" value="METHYLATED-DNA--PROTEIN-CYSTEINE METHYLTRANSFERASE"/>
    <property type="match status" value="1"/>
</dbReference>
<sequence length="300" mass="32872">MTDPASFSVAESAARPPAPASDYDAVRRTVEFITENWRDQPGLDVIAGHVGMEPTRLQKLFRRWCGLSPKAFVQAITLDTARDLLRDSASVLDATYEVGLSGPGRLHDLFVTHEAMSPGEYAARGAGLDIAWSFHDSPFGEALVMATPRGLAGIAFADGPAERERVLADMTSRWPQADFREDAAATQTYARRVFHPEHWRPDDPLRIVFIGSDFEVRVWETLLRIPFGRATTYSDIADRLGKPRAARAVGSAVGRNPMSFVVPCHRVLGKSGSLCGYHWGLTRKRAILGWEAGLVGGGRA</sequence>
<evidence type="ECO:0000256" key="6">
    <source>
        <dbReference type="ARBA" id="ARBA00022763"/>
    </source>
</evidence>
<evidence type="ECO:0000256" key="2">
    <source>
        <dbReference type="ARBA" id="ARBA00008711"/>
    </source>
</evidence>
<dbReference type="GO" id="GO:0003908">
    <property type="term" value="F:methylated-DNA-[protein]-cysteine S-methyltransferase activity"/>
    <property type="evidence" value="ECO:0007669"/>
    <property type="project" value="UniProtKB-EC"/>
</dbReference>
<protein>
    <recommendedName>
        <fullName evidence="3">methylated-DNA--[protein]-cysteine S-methyltransferase</fullName>
        <ecNumber evidence="3">2.1.1.63</ecNumber>
    </recommendedName>
</protein>
<keyword evidence="9" id="KW-0234">DNA repair</keyword>
<dbReference type="InterPro" id="IPR018060">
    <property type="entry name" value="HTH_AraC"/>
</dbReference>
<gene>
    <name evidence="13" type="ORF">V3328_26175</name>
</gene>
<comment type="similarity">
    <text evidence="2">Belongs to the MGMT family.</text>
</comment>
<keyword evidence="14" id="KW-1185">Reference proteome</keyword>
<keyword evidence="4" id="KW-0489">Methyltransferase</keyword>
<comment type="caution">
    <text evidence="13">The sequence shown here is derived from an EMBL/GenBank/DDBJ whole genome shotgun (WGS) entry which is preliminary data.</text>
</comment>
<dbReference type="SUPFAM" id="SSF46689">
    <property type="entry name" value="Homeodomain-like"/>
    <property type="match status" value="1"/>
</dbReference>
<evidence type="ECO:0000313" key="13">
    <source>
        <dbReference type="EMBL" id="MEJ8574989.1"/>
    </source>
</evidence>
<dbReference type="PROSITE" id="PS00374">
    <property type="entry name" value="MGMT"/>
    <property type="match status" value="1"/>
</dbReference>
<dbReference type="GO" id="GO:0006281">
    <property type="term" value="P:DNA repair"/>
    <property type="evidence" value="ECO:0007669"/>
    <property type="project" value="UniProtKB-KW"/>
</dbReference>
<evidence type="ECO:0000256" key="9">
    <source>
        <dbReference type="ARBA" id="ARBA00023204"/>
    </source>
</evidence>
<dbReference type="FunFam" id="1.10.10.10:FF:000214">
    <property type="entry name" value="Methylated-DNA--protein-cysteine methyltransferase"/>
    <property type="match status" value="1"/>
</dbReference>
<evidence type="ECO:0000256" key="1">
    <source>
        <dbReference type="ARBA" id="ARBA00001286"/>
    </source>
</evidence>
<keyword evidence="7" id="KW-0805">Transcription regulation</keyword>
<dbReference type="NCBIfam" id="TIGR00589">
    <property type="entry name" value="ogt"/>
    <property type="match status" value="1"/>
</dbReference>
<dbReference type="EMBL" id="JAZHOF010000015">
    <property type="protein sequence ID" value="MEJ8574989.1"/>
    <property type="molecule type" value="Genomic_DNA"/>
</dbReference>
<evidence type="ECO:0000256" key="5">
    <source>
        <dbReference type="ARBA" id="ARBA00022679"/>
    </source>
</evidence>
<dbReference type="PROSITE" id="PS01124">
    <property type="entry name" value="HTH_ARAC_FAMILY_2"/>
    <property type="match status" value="1"/>
</dbReference>
<dbReference type="Gene3D" id="3.30.160.70">
    <property type="entry name" value="Methylated DNA-protein cysteine methyltransferase domain"/>
    <property type="match status" value="1"/>
</dbReference>
<proteinExistence type="inferred from homology"/>
<comment type="catalytic activity">
    <reaction evidence="1">
        <text>a 4-O-methyl-thymidine in DNA + L-cysteinyl-[protein] = a thymidine in DNA + S-methyl-L-cysteinyl-[protein]</text>
        <dbReference type="Rhea" id="RHEA:53428"/>
        <dbReference type="Rhea" id="RHEA-COMP:10131"/>
        <dbReference type="Rhea" id="RHEA-COMP:10132"/>
        <dbReference type="Rhea" id="RHEA-COMP:13555"/>
        <dbReference type="Rhea" id="RHEA-COMP:13556"/>
        <dbReference type="ChEBI" id="CHEBI:29950"/>
        <dbReference type="ChEBI" id="CHEBI:82612"/>
        <dbReference type="ChEBI" id="CHEBI:137386"/>
        <dbReference type="ChEBI" id="CHEBI:137387"/>
        <dbReference type="EC" id="2.1.1.63"/>
    </reaction>
</comment>
<dbReference type="Pfam" id="PF12833">
    <property type="entry name" value="HTH_18"/>
    <property type="match status" value="1"/>
</dbReference>
<comment type="catalytic activity">
    <reaction evidence="10">
        <text>a 6-O-methyl-2'-deoxyguanosine in DNA + L-cysteinyl-[protein] = S-methyl-L-cysteinyl-[protein] + a 2'-deoxyguanosine in DNA</text>
        <dbReference type="Rhea" id="RHEA:24000"/>
        <dbReference type="Rhea" id="RHEA-COMP:10131"/>
        <dbReference type="Rhea" id="RHEA-COMP:10132"/>
        <dbReference type="Rhea" id="RHEA-COMP:11367"/>
        <dbReference type="Rhea" id="RHEA-COMP:11368"/>
        <dbReference type="ChEBI" id="CHEBI:29950"/>
        <dbReference type="ChEBI" id="CHEBI:82612"/>
        <dbReference type="ChEBI" id="CHEBI:85445"/>
        <dbReference type="ChEBI" id="CHEBI:85448"/>
        <dbReference type="EC" id="2.1.1.63"/>
    </reaction>
</comment>
<dbReference type="CDD" id="cd06445">
    <property type="entry name" value="ATase"/>
    <property type="match status" value="1"/>
</dbReference>
<evidence type="ECO:0000256" key="10">
    <source>
        <dbReference type="ARBA" id="ARBA00049348"/>
    </source>
</evidence>
<dbReference type="SUPFAM" id="SSF46767">
    <property type="entry name" value="Methylated DNA-protein cysteine methyltransferase, C-terminal domain"/>
    <property type="match status" value="1"/>
</dbReference>
<evidence type="ECO:0000259" key="12">
    <source>
        <dbReference type="PROSITE" id="PS01124"/>
    </source>
</evidence>
<keyword evidence="5" id="KW-0808">Transferase</keyword>
<dbReference type="InterPro" id="IPR036631">
    <property type="entry name" value="MGMT_N_sf"/>
</dbReference>
<dbReference type="SMART" id="SM00342">
    <property type="entry name" value="HTH_ARAC"/>
    <property type="match status" value="1"/>
</dbReference>
<dbReference type="InterPro" id="IPR036217">
    <property type="entry name" value="MethylDNA_cys_MeTrfase_DNAb"/>
</dbReference>
<evidence type="ECO:0000256" key="8">
    <source>
        <dbReference type="ARBA" id="ARBA00023163"/>
    </source>
</evidence>
<evidence type="ECO:0000313" key="14">
    <source>
        <dbReference type="Proteomes" id="UP001378188"/>
    </source>
</evidence>
<dbReference type="Proteomes" id="UP001378188">
    <property type="component" value="Unassembled WGS sequence"/>
</dbReference>
<evidence type="ECO:0000256" key="11">
    <source>
        <dbReference type="SAM" id="MobiDB-lite"/>
    </source>
</evidence>
<dbReference type="Gene3D" id="1.10.10.60">
    <property type="entry name" value="Homeodomain-like"/>
    <property type="match status" value="1"/>
</dbReference>
<organism evidence="13 14">
    <name type="scientific">Microbaculum marinum</name>
    <dbReference type="NCBI Taxonomy" id="1764581"/>
    <lineage>
        <taxon>Bacteria</taxon>
        <taxon>Pseudomonadati</taxon>
        <taxon>Pseudomonadota</taxon>
        <taxon>Alphaproteobacteria</taxon>
        <taxon>Hyphomicrobiales</taxon>
        <taxon>Tepidamorphaceae</taxon>
        <taxon>Microbaculum</taxon>
    </lineage>
</organism>
<evidence type="ECO:0000256" key="7">
    <source>
        <dbReference type="ARBA" id="ARBA00023015"/>
    </source>
</evidence>
<reference evidence="13 14" key="1">
    <citation type="submission" date="2024-02" db="EMBL/GenBank/DDBJ databases">
        <title>Genome analysis and characterization of Microbaculum marinisediminis sp. nov., isolated from marine sediment.</title>
        <authorList>
            <person name="Du Z.-J."/>
            <person name="Ye Y.-Q."/>
            <person name="Zhang Z.-R."/>
            <person name="Yuan S.-M."/>
            <person name="Zhang X.-Y."/>
        </authorList>
    </citation>
    <scope>NUCLEOTIDE SEQUENCE [LARGE SCALE GENOMIC DNA]</scope>
    <source>
        <strain evidence="13 14">SDUM1044001</strain>
    </source>
</reference>
<dbReference type="InterPro" id="IPR001497">
    <property type="entry name" value="MethylDNA_cys_MeTrfase_AS"/>
</dbReference>
<dbReference type="InterPro" id="IPR009057">
    <property type="entry name" value="Homeodomain-like_sf"/>
</dbReference>
<dbReference type="InterPro" id="IPR036388">
    <property type="entry name" value="WH-like_DNA-bd_sf"/>
</dbReference>
<feature type="domain" description="HTH araC/xylS-type" evidence="12">
    <location>
        <begin position="27"/>
        <end position="124"/>
    </location>
</feature>
<dbReference type="GO" id="GO:0043565">
    <property type="term" value="F:sequence-specific DNA binding"/>
    <property type="evidence" value="ECO:0007669"/>
    <property type="project" value="InterPro"/>
</dbReference>
<keyword evidence="8" id="KW-0804">Transcription</keyword>
<evidence type="ECO:0000256" key="3">
    <source>
        <dbReference type="ARBA" id="ARBA00011918"/>
    </source>
</evidence>
<dbReference type="SUPFAM" id="SSF53155">
    <property type="entry name" value="Methylated DNA-protein cysteine methyltransferase domain"/>
    <property type="match status" value="1"/>
</dbReference>